<feature type="region of interest" description="Disordered" evidence="1">
    <location>
        <begin position="426"/>
        <end position="447"/>
    </location>
</feature>
<dbReference type="AlphaFoldDB" id="A0AAN8JZ10"/>
<comment type="caution">
    <text evidence="2">The sequence shown here is derived from an EMBL/GenBank/DDBJ whole genome shotgun (WGS) entry which is preliminary data.</text>
</comment>
<keyword evidence="3" id="KW-1185">Reference proteome</keyword>
<feature type="compositionally biased region" description="Polar residues" evidence="1">
    <location>
        <begin position="426"/>
        <end position="437"/>
    </location>
</feature>
<sequence>MAAVDVNDLDFDFKTSDGFEDNSFGTEVKERTNPETSDFIKDPFENQDFDLLKNSDALLDFNEESTNGILNTDSEDKLNAQNINILKYDEIFGDDPFMDDAKTKFQSQVLQDPNGAFPALIANEPQTLFGNTDEATPCQTVNNETVKAENNEQKVDNLFTDLITDVVKMEDEKTNDMGIMNHANKPLPDLAFSDGLPNASVGFDHINRQVPVAVSISDVPIQLEESVNPTALSMMSDVNFTVNQKSDDLFTNNQKTDDPFTDNQISMMSDVNFTVNQKTDDLFTNNQKTDDPFTDNQKTDDFTINQKTEDPFTVIQKNDDPFTDNQKNDDPFAVNQKNDDPFAVNQKNGDTFTVNQKKDVPITDNQKIVDPFISVVTQTKTDQKDTSDDAAEAIDLLKITSSLKDQAQDFDSEFDFEAPVSQKNYTQATDIQSNTPTPKVEPVQTNKDDSNVEHHIISNEIKSENDNLVSDVTTQSNIIPGQNEKSLVCSSAEADWENVETVQPAFQGETPTGNQFQLIYFYDDINKILLKNNESIHMW</sequence>
<gene>
    <name evidence="2" type="ORF">SNE40_007963</name>
</gene>
<evidence type="ECO:0000313" key="3">
    <source>
        <dbReference type="Proteomes" id="UP001347796"/>
    </source>
</evidence>
<proteinExistence type="predicted"/>
<evidence type="ECO:0000256" key="1">
    <source>
        <dbReference type="SAM" id="MobiDB-lite"/>
    </source>
</evidence>
<feature type="region of interest" description="Disordered" evidence="1">
    <location>
        <begin position="314"/>
        <end position="333"/>
    </location>
</feature>
<name>A0AAN8JZ10_PATCE</name>
<organism evidence="2 3">
    <name type="scientific">Patella caerulea</name>
    <name type="common">Rayed Mediterranean limpet</name>
    <dbReference type="NCBI Taxonomy" id="87958"/>
    <lineage>
        <taxon>Eukaryota</taxon>
        <taxon>Metazoa</taxon>
        <taxon>Spiralia</taxon>
        <taxon>Lophotrochozoa</taxon>
        <taxon>Mollusca</taxon>
        <taxon>Gastropoda</taxon>
        <taxon>Patellogastropoda</taxon>
        <taxon>Patelloidea</taxon>
        <taxon>Patellidae</taxon>
        <taxon>Patella</taxon>
    </lineage>
</organism>
<dbReference type="Proteomes" id="UP001347796">
    <property type="component" value="Unassembled WGS sequence"/>
</dbReference>
<evidence type="ECO:0000313" key="2">
    <source>
        <dbReference type="EMBL" id="KAK6185815.1"/>
    </source>
</evidence>
<protein>
    <submittedName>
        <fullName evidence="2">Uncharacterized protein</fullName>
    </submittedName>
</protein>
<dbReference type="EMBL" id="JAZGQO010000006">
    <property type="protein sequence ID" value="KAK6185815.1"/>
    <property type="molecule type" value="Genomic_DNA"/>
</dbReference>
<accession>A0AAN8JZ10</accession>
<reference evidence="2 3" key="1">
    <citation type="submission" date="2024-01" db="EMBL/GenBank/DDBJ databases">
        <title>The genome of the rayed Mediterranean limpet Patella caerulea (Linnaeus, 1758).</title>
        <authorList>
            <person name="Anh-Thu Weber A."/>
            <person name="Halstead-Nussloch G."/>
        </authorList>
    </citation>
    <scope>NUCLEOTIDE SEQUENCE [LARGE SCALE GENOMIC DNA]</scope>
    <source>
        <strain evidence="2">AATW-2023a</strain>
        <tissue evidence="2">Whole specimen</tissue>
    </source>
</reference>